<sequence length="371" mass="43364">METSNFKEEFERMLMSEIIPLKRGETNSPEGGELFSKLHDLVAKNVPSKLYRYRNCQEYNLDSFRDDEVYAGNPRNFNDPFDSLVCYKKEEILKNYEEALNKNWFLYMLSKINSLVEEEMRKQYPDDPIIDEVVKKMQCFNVWKGEGDEVVNQRLREAYYEGTTYGDKGIYSDKINEYLEFIGDLLDQSVESVKESCKIACFTERKDNMLMWSHYADRHSGFVLEYDIKQVVFPTSDTQPSSHPAILFPVIYSDKRLDATHIGKSLMDDFLISLKGENNSSIVLPDIFIYLKVFLNKAKCWGYENEWRLICPDSYENESVKVIMKPTAIYYGSNISSADKAKLSLLAKEKNITEYQMAVEYYNSEYKVNVL</sequence>
<name>A0A3E4KTF2_9BACE</name>
<reference evidence="4 5" key="1">
    <citation type="submission" date="2018-08" db="EMBL/GenBank/DDBJ databases">
        <title>A genome reference for cultivated species of the human gut microbiota.</title>
        <authorList>
            <person name="Zou Y."/>
            <person name="Xue W."/>
            <person name="Luo G."/>
        </authorList>
    </citation>
    <scope>NUCLEOTIDE SEQUENCE [LARGE SCALE GENOMIC DNA]</scope>
    <source>
        <strain evidence="1 4">AF19-10AC</strain>
        <strain evidence="2 5">AF31-23</strain>
    </source>
</reference>
<evidence type="ECO:0000313" key="5">
    <source>
        <dbReference type="Proteomes" id="UP000286003"/>
    </source>
</evidence>
<evidence type="ECO:0000313" key="2">
    <source>
        <dbReference type="EMBL" id="RHN08038.1"/>
    </source>
</evidence>
<dbReference type="Proteomes" id="UP000291191">
    <property type="component" value="Unassembled WGS sequence"/>
</dbReference>
<proteinExistence type="predicted"/>
<evidence type="ECO:0000313" key="3">
    <source>
        <dbReference type="EMBL" id="RYT73672.1"/>
    </source>
</evidence>
<dbReference type="Pfam" id="PF11185">
    <property type="entry name" value="DUF2971"/>
    <property type="match status" value="1"/>
</dbReference>
<protein>
    <submittedName>
        <fullName evidence="2">DUF2971 domain-containing protein</fullName>
    </submittedName>
</protein>
<dbReference type="AlphaFoldDB" id="A0A3E4KTF2"/>
<comment type="caution">
    <text evidence="2">The sequence shown here is derived from an EMBL/GenBank/DDBJ whole genome shotgun (WGS) entry which is preliminary data.</text>
</comment>
<dbReference type="EMBL" id="QRWT01000007">
    <property type="protein sequence ID" value="RGT53229.1"/>
    <property type="molecule type" value="Genomic_DNA"/>
</dbReference>
<dbReference type="OrthoDB" id="190848at2"/>
<reference evidence="3 6" key="2">
    <citation type="journal article" date="2019" name="Science, e1252229">
        <title>Invertible promoters mediate bacterial phase variation, antibiotic resistance, and host adaptation in the gut.</title>
        <authorList>
            <person name="Jiang X."/>
            <person name="Hall A.B."/>
            <person name="Arthur T.D."/>
            <person name="Plichta D.R."/>
            <person name="Covington C.T."/>
            <person name="Poyet M."/>
            <person name="Crothers J."/>
            <person name="Moses P.L."/>
            <person name="Tolonen A.C."/>
            <person name="Vlamakis H."/>
            <person name="Alm E.J."/>
            <person name="Xavier R.J."/>
        </authorList>
    </citation>
    <scope>NUCLEOTIDE SEQUENCE [LARGE SCALE GENOMIC DNA]</scope>
    <source>
        <strain evidence="3">Bf_0095</strain>
        <strain evidence="6">bf_0095</strain>
    </source>
</reference>
<dbReference type="Proteomes" id="UP000284772">
    <property type="component" value="Unassembled WGS sequence"/>
</dbReference>
<organism evidence="2 5">
    <name type="scientific">Bacteroides intestinalis</name>
    <dbReference type="NCBI Taxonomy" id="329854"/>
    <lineage>
        <taxon>Bacteria</taxon>
        <taxon>Pseudomonadati</taxon>
        <taxon>Bacteroidota</taxon>
        <taxon>Bacteroidia</taxon>
        <taxon>Bacteroidales</taxon>
        <taxon>Bacteroidaceae</taxon>
        <taxon>Bacteroides</taxon>
    </lineage>
</organism>
<evidence type="ECO:0000313" key="6">
    <source>
        <dbReference type="Proteomes" id="UP000291191"/>
    </source>
</evidence>
<evidence type="ECO:0000313" key="4">
    <source>
        <dbReference type="Proteomes" id="UP000284772"/>
    </source>
</evidence>
<gene>
    <name evidence="1" type="ORF">DWX27_09750</name>
    <name evidence="2" type="ORF">DWZ32_08240</name>
    <name evidence="3" type="ORF">EAJ06_23105</name>
</gene>
<dbReference type="Proteomes" id="UP000286003">
    <property type="component" value="Unassembled WGS sequence"/>
</dbReference>
<dbReference type="EMBL" id="QRQM01000007">
    <property type="protein sequence ID" value="RHN08038.1"/>
    <property type="molecule type" value="Genomic_DNA"/>
</dbReference>
<accession>A0A3E4KTF2</accession>
<dbReference type="RefSeq" id="WP_115501852.1">
    <property type="nucleotide sequence ID" value="NZ_CABMMK010000001.1"/>
</dbReference>
<dbReference type="InterPro" id="IPR021352">
    <property type="entry name" value="DUF2971"/>
</dbReference>
<keyword evidence="6" id="KW-1185">Reference proteome</keyword>
<dbReference type="EMBL" id="RCXO01000051">
    <property type="protein sequence ID" value="RYT73672.1"/>
    <property type="molecule type" value="Genomic_DNA"/>
</dbReference>
<evidence type="ECO:0000313" key="1">
    <source>
        <dbReference type="EMBL" id="RGT53229.1"/>
    </source>
</evidence>